<feature type="repeat" description="PPR" evidence="3">
    <location>
        <begin position="310"/>
        <end position="344"/>
    </location>
</feature>
<evidence type="ECO:0000256" key="3">
    <source>
        <dbReference type="PROSITE-ProRule" id="PRU00708"/>
    </source>
</evidence>
<dbReference type="AlphaFoldDB" id="A0A8X8W5C9"/>
<dbReference type="Pfam" id="PF14432">
    <property type="entry name" value="DYW_deaminase"/>
    <property type="match status" value="1"/>
</dbReference>
<dbReference type="InterPro" id="IPR046849">
    <property type="entry name" value="E2_motif"/>
</dbReference>
<gene>
    <name evidence="5" type="ORF">SASPL_149770</name>
</gene>
<dbReference type="Gene3D" id="1.25.40.10">
    <property type="entry name" value="Tetratricopeptide repeat domain"/>
    <property type="match status" value="5"/>
</dbReference>
<feature type="repeat" description="PPR" evidence="3">
    <location>
        <begin position="108"/>
        <end position="142"/>
    </location>
</feature>
<dbReference type="FunFam" id="1.25.40.10:FF:000031">
    <property type="entry name" value="Pentatricopeptide repeat-containing protein mitochondrial"/>
    <property type="match status" value="1"/>
</dbReference>
<organism evidence="5">
    <name type="scientific">Salvia splendens</name>
    <name type="common">Scarlet sage</name>
    <dbReference type="NCBI Taxonomy" id="180675"/>
    <lineage>
        <taxon>Eukaryota</taxon>
        <taxon>Viridiplantae</taxon>
        <taxon>Streptophyta</taxon>
        <taxon>Embryophyta</taxon>
        <taxon>Tracheophyta</taxon>
        <taxon>Spermatophyta</taxon>
        <taxon>Magnoliopsida</taxon>
        <taxon>eudicotyledons</taxon>
        <taxon>Gunneridae</taxon>
        <taxon>Pentapetalae</taxon>
        <taxon>asterids</taxon>
        <taxon>lamiids</taxon>
        <taxon>Lamiales</taxon>
        <taxon>Lamiaceae</taxon>
        <taxon>Nepetoideae</taxon>
        <taxon>Mentheae</taxon>
        <taxon>Salviinae</taxon>
        <taxon>Salvia</taxon>
        <taxon>Salvia subgen. Calosphace</taxon>
        <taxon>core Calosphace</taxon>
    </lineage>
</organism>
<feature type="repeat" description="PPR" evidence="3">
    <location>
        <begin position="650"/>
        <end position="684"/>
    </location>
</feature>
<dbReference type="Pfam" id="PF13041">
    <property type="entry name" value="PPR_2"/>
    <property type="match status" value="4"/>
</dbReference>
<feature type="repeat" description="PPR" evidence="3">
    <location>
        <begin position="209"/>
        <end position="243"/>
    </location>
</feature>
<comment type="similarity">
    <text evidence="1">Belongs to the PPR family. PCMP-H subfamily.</text>
</comment>
<dbReference type="GO" id="GO:0008270">
    <property type="term" value="F:zinc ion binding"/>
    <property type="evidence" value="ECO:0007669"/>
    <property type="project" value="InterPro"/>
</dbReference>
<dbReference type="GO" id="GO:0003723">
    <property type="term" value="F:RNA binding"/>
    <property type="evidence" value="ECO:0007669"/>
    <property type="project" value="InterPro"/>
</dbReference>
<protein>
    <recommendedName>
        <fullName evidence="4">DYW domain-containing protein</fullName>
    </recommendedName>
</protein>
<dbReference type="Pfam" id="PF20430">
    <property type="entry name" value="Eplus_motif"/>
    <property type="match status" value="1"/>
</dbReference>
<comment type="caution">
    <text evidence="5">The sequence shown here is derived from an EMBL/GenBank/DDBJ whole genome shotgun (WGS) entry which is preliminary data.</text>
</comment>
<name>A0A8X8W5C9_SALSN</name>
<proteinExistence type="inferred from homology"/>
<dbReference type="FunFam" id="1.25.40.10:FF:001404">
    <property type="entry name" value="Putative pentatricopeptide repeat-containing protein"/>
    <property type="match status" value="1"/>
</dbReference>
<evidence type="ECO:0000256" key="1">
    <source>
        <dbReference type="ARBA" id="ARBA00006643"/>
    </source>
</evidence>
<evidence type="ECO:0000256" key="2">
    <source>
        <dbReference type="ARBA" id="ARBA00022737"/>
    </source>
</evidence>
<dbReference type="FunFam" id="1.25.40.10:FF:000227">
    <property type="entry name" value="Pentatricopeptide repeat-containing protein At3g13880"/>
    <property type="match status" value="1"/>
</dbReference>
<dbReference type="InterPro" id="IPR046848">
    <property type="entry name" value="E_motif"/>
</dbReference>
<dbReference type="PANTHER" id="PTHR47926">
    <property type="entry name" value="PENTATRICOPEPTIDE REPEAT-CONTAINING PROTEIN"/>
    <property type="match status" value="1"/>
</dbReference>
<dbReference type="FunFam" id="1.25.40.10:FF:000343">
    <property type="entry name" value="Pentatricopeptide repeat-containing protein At3g58590"/>
    <property type="match status" value="1"/>
</dbReference>
<feature type="domain" description="DYW" evidence="4">
    <location>
        <begin position="728"/>
        <end position="813"/>
    </location>
</feature>
<feature type="repeat" description="PPR" evidence="3">
    <location>
        <begin position="178"/>
        <end position="208"/>
    </location>
</feature>
<accession>A0A8X8W5C9</accession>
<sequence>MKDWAHTRSLWFFRKATYFNGKGCNFSSFGSNLVDARSIKTGFDLEISRYNFQLKHLVAQSKLSEASKLFDEMPRRNICSVNMMISCHVKSGNLAYAHQLFDGMGDRTAVSWTILMGGYARSNKPMGAFNLYAEMFRSGMKPDHVTVTTLLSSYDETVARNDVHQVHSHITKLGFGCDLGVCNSLIDAYCKSRNLSLAFQLFKEMVVGDIITYNTLITGYAKEGIREEAIKLFSEMQHFGFRPSDFTFAALLHACAGMDGAILGQQVHGLVIKTNFHWDVFVGNALLDFYSKQDCMEDVRKLFYEMMELDGVSYNIFITSYAWNGKIEEVFELFRELQLSKFSRRNFPFATLLSIAANTQDIEMGKQIHAQTLLTTADSENQVGNALVDMYAKCGRFDEADVIFKNLASKSSVSWTAMISAYIYLGLHDEALKLFNEMRGNDVRGDQATFASVLRAAANLALVSLGKQLHSCIIGAGFMSNVFCGSALLDMYAKCGSLKDAVVVFKDMPERNTISWNALISAYAQNGDGKATLRSFEEMIKSGLHPDPVSFLSVLTACSHSGHVDEALEHFNLMTQTYKVVPRKEHYASLVDALCRRGRFNEAEVFMAQMPFTPDEIIWSSILYSCRIHKNQELAKKAADELFKLDELRDAGAYVTMSNIYAEAGDWEHMAKVKKAMRDRGVRKVAAYSWVEIKQKVHAFTANDRTHPLSEEITRKIDILTEQMEREGYKPDVSCTLQNVSDKLKAESLKYHSERLAIAFALITTPEGSPILVMKNLRACVDCHAAIKVISRIVKREITVRDCNRFHHFKDGLNPLASSFERTIVATRLYPDHRMTRLLTSVKLLGGCSDSVENIDARLCSFKDGKSTKLFPVNVSY</sequence>
<feature type="repeat" description="PPR" evidence="3">
    <location>
        <begin position="411"/>
        <end position="445"/>
    </location>
</feature>
<evidence type="ECO:0000259" key="4">
    <source>
        <dbReference type="Pfam" id="PF14432"/>
    </source>
</evidence>
<dbReference type="InterPro" id="IPR032867">
    <property type="entry name" value="DYW_dom"/>
</dbReference>
<dbReference type="EMBL" id="PNBA02000020">
    <property type="protein sequence ID" value="KAG6388345.1"/>
    <property type="molecule type" value="Genomic_DNA"/>
</dbReference>
<reference evidence="5" key="2">
    <citation type="submission" date="2020-08" db="EMBL/GenBank/DDBJ databases">
        <title>Plant Genome Project.</title>
        <authorList>
            <person name="Zhang R.-G."/>
        </authorList>
    </citation>
    <scope>NUCLEOTIDE SEQUENCE</scope>
    <source>
        <strain evidence="5">Huo1</strain>
        <tissue evidence="5">Leaf</tissue>
    </source>
</reference>
<keyword evidence="6" id="KW-1185">Reference proteome</keyword>
<feature type="repeat" description="PPR" evidence="3">
    <location>
        <begin position="512"/>
        <end position="546"/>
    </location>
</feature>
<dbReference type="PANTHER" id="PTHR47926:SF475">
    <property type="entry name" value="DYW DOMAIN-CONTAINING PROTEIN"/>
    <property type="match status" value="1"/>
</dbReference>
<dbReference type="PROSITE" id="PS51375">
    <property type="entry name" value="PPR"/>
    <property type="match status" value="7"/>
</dbReference>
<dbReference type="Proteomes" id="UP000298416">
    <property type="component" value="Unassembled WGS sequence"/>
</dbReference>
<reference evidence="5" key="1">
    <citation type="submission" date="2018-01" db="EMBL/GenBank/DDBJ databases">
        <authorList>
            <person name="Mao J.F."/>
        </authorList>
    </citation>
    <scope>NUCLEOTIDE SEQUENCE</scope>
    <source>
        <strain evidence="5">Huo1</strain>
        <tissue evidence="5">Leaf</tissue>
    </source>
</reference>
<dbReference type="NCBIfam" id="TIGR00756">
    <property type="entry name" value="PPR"/>
    <property type="match status" value="6"/>
</dbReference>
<dbReference type="InterPro" id="IPR011990">
    <property type="entry name" value="TPR-like_helical_dom_sf"/>
</dbReference>
<dbReference type="InterPro" id="IPR002885">
    <property type="entry name" value="PPR_rpt"/>
</dbReference>
<keyword evidence="2" id="KW-0677">Repeat</keyword>
<evidence type="ECO:0000313" key="6">
    <source>
        <dbReference type="Proteomes" id="UP000298416"/>
    </source>
</evidence>
<evidence type="ECO:0000313" key="5">
    <source>
        <dbReference type="EMBL" id="KAG6388345.1"/>
    </source>
</evidence>
<dbReference type="Pfam" id="PF01535">
    <property type="entry name" value="PPR"/>
    <property type="match status" value="6"/>
</dbReference>
<dbReference type="InterPro" id="IPR046960">
    <property type="entry name" value="PPR_At4g14850-like_plant"/>
</dbReference>
<dbReference type="Pfam" id="PF20431">
    <property type="entry name" value="E_motif"/>
    <property type="match status" value="1"/>
</dbReference>
<dbReference type="GO" id="GO:0009451">
    <property type="term" value="P:RNA modification"/>
    <property type="evidence" value="ECO:0007669"/>
    <property type="project" value="InterPro"/>
</dbReference>